<evidence type="ECO:0000313" key="2">
    <source>
        <dbReference type="EMBL" id="CAB4936407.1"/>
    </source>
</evidence>
<dbReference type="InterPro" id="IPR007331">
    <property type="entry name" value="Htaa"/>
</dbReference>
<dbReference type="AlphaFoldDB" id="A0A6J7J1A7"/>
<proteinExistence type="predicted"/>
<evidence type="ECO:0000313" key="3">
    <source>
        <dbReference type="EMBL" id="CAB5036903.1"/>
    </source>
</evidence>
<dbReference type="EMBL" id="CAFBPU010000039">
    <property type="protein sequence ID" value="CAB5036903.1"/>
    <property type="molecule type" value="Genomic_DNA"/>
</dbReference>
<evidence type="ECO:0000259" key="1">
    <source>
        <dbReference type="Pfam" id="PF04213"/>
    </source>
</evidence>
<name>A0A6J7J1A7_9ZZZZ</name>
<protein>
    <submittedName>
        <fullName evidence="2">Unannotated protein</fullName>
    </submittedName>
</protein>
<dbReference type="Pfam" id="PF04213">
    <property type="entry name" value="HtaA"/>
    <property type="match status" value="1"/>
</dbReference>
<feature type="domain" description="Htaa" evidence="1">
    <location>
        <begin position="14"/>
        <end position="161"/>
    </location>
</feature>
<sequence length="167" mass="18136">MPNAPESSAHLTGLLWGLSGGFLTYLHRMNAHIQLSSGAGQTSTSDFYFPDQDQDQFDYHLLTGTLTFTGGVRVVAHHGLLNVAFVAPWLVISDRSVRLSVADERGESLPRIELADVSLPTPTCDGTTLMWSGAQTYLLESGLSLFGDAYPASTSLAPITLRIPWRE</sequence>
<dbReference type="EMBL" id="CAFBND010000022">
    <property type="protein sequence ID" value="CAB4936407.1"/>
    <property type="molecule type" value="Genomic_DNA"/>
</dbReference>
<gene>
    <name evidence="2" type="ORF">UFOPK3752_00759</name>
    <name evidence="3" type="ORF">UFOPK4150_01717</name>
</gene>
<accession>A0A6J7J1A7</accession>
<reference evidence="2" key="1">
    <citation type="submission" date="2020-05" db="EMBL/GenBank/DDBJ databases">
        <authorList>
            <person name="Chiriac C."/>
            <person name="Salcher M."/>
            <person name="Ghai R."/>
            <person name="Kavagutti S V."/>
        </authorList>
    </citation>
    <scope>NUCLEOTIDE SEQUENCE</scope>
</reference>
<organism evidence="2">
    <name type="scientific">freshwater metagenome</name>
    <dbReference type="NCBI Taxonomy" id="449393"/>
    <lineage>
        <taxon>unclassified sequences</taxon>
        <taxon>metagenomes</taxon>
        <taxon>ecological metagenomes</taxon>
    </lineage>
</organism>